<evidence type="ECO:0000256" key="5">
    <source>
        <dbReference type="ARBA" id="ARBA00022989"/>
    </source>
</evidence>
<feature type="transmembrane region" description="Helical" evidence="9">
    <location>
        <begin position="224"/>
        <end position="244"/>
    </location>
</feature>
<keyword evidence="6 9" id="KW-0472">Membrane</keyword>
<feature type="transmembrane region" description="Helical" evidence="9">
    <location>
        <begin position="114"/>
        <end position="139"/>
    </location>
</feature>
<dbReference type="PhylomeDB" id="A7SSZ4"/>
<feature type="transmembrane region" description="Helical" evidence="9">
    <location>
        <begin position="388"/>
        <end position="406"/>
    </location>
</feature>
<dbReference type="HOGENOM" id="CLU_009313_4_1_1"/>
<protein>
    <submittedName>
        <fullName evidence="10">Uncharacterized protein</fullName>
    </submittedName>
</protein>
<dbReference type="GO" id="GO:0016020">
    <property type="term" value="C:membrane"/>
    <property type="evidence" value="ECO:0000318"/>
    <property type="project" value="GO_Central"/>
</dbReference>
<keyword evidence="3 7" id="KW-0812">Transmembrane</keyword>
<dbReference type="PROSITE" id="PS01023">
    <property type="entry name" value="PTR2_2"/>
    <property type="match status" value="1"/>
</dbReference>
<dbReference type="GO" id="GO:0055085">
    <property type="term" value="P:transmembrane transport"/>
    <property type="evidence" value="ECO:0000318"/>
    <property type="project" value="GO_Central"/>
</dbReference>
<dbReference type="InterPro" id="IPR018456">
    <property type="entry name" value="PTR2_symporter_CS"/>
</dbReference>
<dbReference type="InterPro" id="IPR036259">
    <property type="entry name" value="MFS_trans_sf"/>
</dbReference>
<comment type="subcellular location">
    <subcellularLocation>
        <location evidence="1 7">Membrane</location>
        <topology evidence="1 7">Multi-pass membrane protein</topology>
    </subcellularLocation>
</comment>
<comment type="similarity">
    <text evidence="2 7">Belongs to the major facilitator superfamily. Proton-dependent oligopeptide transporter (POT/PTR) (TC 2.A.17) family.</text>
</comment>
<dbReference type="GO" id="GO:0022857">
    <property type="term" value="F:transmembrane transporter activity"/>
    <property type="evidence" value="ECO:0000318"/>
    <property type="project" value="GO_Central"/>
</dbReference>
<feature type="transmembrane region" description="Helical" evidence="9">
    <location>
        <begin position="472"/>
        <end position="495"/>
    </location>
</feature>
<reference evidence="10 11" key="1">
    <citation type="journal article" date="2007" name="Science">
        <title>Sea anemone genome reveals ancestral eumetazoan gene repertoire and genomic organization.</title>
        <authorList>
            <person name="Putnam N.H."/>
            <person name="Srivastava M."/>
            <person name="Hellsten U."/>
            <person name="Dirks B."/>
            <person name="Chapman J."/>
            <person name="Salamov A."/>
            <person name="Terry A."/>
            <person name="Shapiro H."/>
            <person name="Lindquist E."/>
            <person name="Kapitonov V.V."/>
            <person name="Jurka J."/>
            <person name="Genikhovich G."/>
            <person name="Grigoriev I.V."/>
            <person name="Lucas S.M."/>
            <person name="Steele R.E."/>
            <person name="Finnerty J.R."/>
            <person name="Technau U."/>
            <person name="Martindale M.Q."/>
            <person name="Rokhsar D.S."/>
        </authorList>
    </citation>
    <scope>NUCLEOTIDE SEQUENCE [LARGE SCALE GENOMIC DNA]</scope>
    <source>
        <strain evidence="11">CH2 X CH6</strain>
    </source>
</reference>
<dbReference type="Proteomes" id="UP000001593">
    <property type="component" value="Unassembled WGS sequence"/>
</dbReference>
<keyword evidence="11" id="KW-1185">Reference proteome</keyword>
<feature type="compositionally biased region" description="Low complexity" evidence="8">
    <location>
        <begin position="23"/>
        <end position="36"/>
    </location>
</feature>
<evidence type="ECO:0000256" key="1">
    <source>
        <dbReference type="ARBA" id="ARBA00004141"/>
    </source>
</evidence>
<feature type="region of interest" description="Disordered" evidence="8">
    <location>
        <begin position="1"/>
        <end position="40"/>
    </location>
</feature>
<organism evidence="10 11">
    <name type="scientific">Nematostella vectensis</name>
    <name type="common">Starlet sea anemone</name>
    <dbReference type="NCBI Taxonomy" id="45351"/>
    <lineage>
        <taxon>Eukaryota</taxon>
        <taxon>Metazoa</taxon>
        <taxon>Cnidaria</taxon>
        <taxon>Anthozoa</taxon>
        <taxon>Hexacorallia</taxon>
        <taxon>Actiniaria</taxon>
        <taxon>Edwardsiidae</taxon>
        <taxon>Nematostella</taxon>
    </lineage>
</organism>
<evidence type="ECO:0000256" key="9">
    <source>
        <dbReference type="SAM" id="Phobius"/>
    </source>
</evidence>
<dbReference type="Pfam" id="PF00854">
    <property type="entry name" value="PTR2"/>
    <property type="match status" value="1"/>
</dbReference>
<dbReference type="AlphaFoldDB" id="A7SSZ4"/>
<dbReference type="EMBL" id="DS469786">
    <property type="protein sequence ID" value="EDO33176.1"/>
    <property type="molecule type" value="Genomic_DNA"/>
</dbReference>
<gene>
    <name evidence="10" type="ORF">NEMVEDRAFT_v1g173993</name>
</gene>
<evidence type="ECO:0000256" key="6">
    <source>
        <dbReference type="ARBA" id="ARBA00023136"/>
    </source>
</evidence>
<dbReference type="SUPFAM" id="SSF103473">
    <property type="entry name" value="MFS general substrate transporter"/>
    <property type="match status" value="1"/>
</dbReference>
<evidence type="ECO:0000256" key="2">
    <source>
        <dbReference type="ARBA" id="ARBA00005982"/>
    </source>
</evidence>
<feature type="transmembrane region" description="Helical" evidence="9">
    <location>
        <begin position="515"/>
        <end position="535"/>
    </location>
</feature>
<feature type="transmembrane region" description="Helical" evidence="9">
    <location>
        <begin position="346"/>
        <end position="368"/>
    </location>
</feature>
<evidence type="ECO:0000313" key="11">
    <source>
        <dbReference type="Proteomes" id="UP000001593"/>
    </source>
</evidence>
<keyword evidence="4" id="KW-0653">Protein transport</keyword>
<accession>A7SSZ4</accession>
<dbReference type="OrthoDB" id="8904098at2759"/>
<feature type="non-terminal residue" evidence="10">
    <location>
        <position position="1"/>
    </location>
</feature>
<dbReference type="PANTHER" id="PTHR11654">
    <property type="entry name" value="OLIGOPEPTIDE TRANSPORTER-RELATED"/>
    <property type="match status" value="1"/>
</dbReference>
<name>A7SSZ4_NEMVE</name>
<dbReference type="OMA" id="YVLYAQM"/>
<dbReference type="InParanoid" id="A7SSZ4"/>
<sequence>MASRSSSKEAREKDSDSLSPLITGGSSSTLQGSQASNGKSSSLGVTLCILLTELCERLTFYGITANLVPFCEDSLGFKRPMPSTVNLLFQGTCYFIPVFGGWLADTFMGRYNVIYGSCLVYFFGTVLFAAGACTTGDILNIFGKQTKYLSSSLRKASSIVALVVIAFGTGGIKANVSPFGADQVQGKGPRAVQKFFNWFYWFINIGSFLSFTLIVWVQQKYTFFYGYAVTAISMMIGTVVFMTGRNWYVVRPPGGSVLTDTYRVVKLAIKRHWSSDKNLQSEGIHWLDRAKESYGGAFSYHRVENVKSLIRLLPVFAMFIIYWTLYSQMQTSYLIQAEYMMLDYGIQLPAASLSIFDIVCVLLLIPLMDKVVYPLLRYCGVRFTPLRRVGVGMLFAAASVAVAGLVEIERKRMFRDGQWHTSTMFNKTHNVSDMSIFYQVPQFMLIGTSEVFTSITGLEFAYSQAPRCLQGLVMGIFLVTSGLGNYLASALTNIVTSVDKSWYPTDPNTGHLENYFFLLAILMVANFIIYILVAMRYK</sequence>
<evidence type="ECO:0000256" key="3">
    <source>
        <dbReference type="ARBA" id="ARBA00022692"/>
    </source>
</evidence>
<dbReference type="eggNOG" id="KOG1237">
    <property type="taxonomic scope" value="Eukaryota"/>
</dbReference>
<dbReference type="GO" id="GO:0006857">
    <property type="term" value="P:oligopeptide transport"/>
    <property type="evidence" value="ECO:0007669"/>
    <property type="project" value="InterPro"/>
</dbReference>
<evidence type="ECO:0000256" key="8">
    <source>
        <dbReference type="SAM" id="MobiDB-lite"/>
    </source>
</evidence>
<keyword evidence="4" id="KW-0571">Peptide transport</keyword>
<feature type="transmembrane region" description="Helical" evidence="9">
    <location>
        <begin position="308"/>
        <end position="325"/>
    </location>
</feature>
<keyword evidence="7" id="KW-0813">Transport</keyword>
<evidence type="ECO:0000256" key="7">
    <source>
        <dbReference type="RuleBase" id="RU003755"/>
    </source>
</evidence>
<evidence type="ECO:0000313" key="10">
    <source>
        <dbReference type="EMBL" id="EDO33176.1"/>
    </source>
</evidence>
<dbReference type="Gene3D" id="1.20.1250.20">
    <property type="entry name" value="MFS general substrate transporter like domains"/>
    <property type="match status" value="1"/>
</dbReference>
<dbReference type="KEGG" id="nve:5504356"/>
<proteinExistence type="inferred from homology"/>
<evidence type="ECO:0000256" key="4">
    <source>
        <dbReference type="ARBA" id="ARBA00022856"/>
    </source>
</evidence>
<feature type="compositionally biased region" description="Basic and acidic residues" evidence="8">
    <location>
        <begin position="1"/>
        <end position="16"/>
    </location>
</feature>
<feature type="transmembrane region" description="Helical" evidence="9">
    <location>
        <begin position="198"/>
        <end position="217"/>
    </location>
</feature>
<feature type="transmembrane region" description="Helical" evidence="9">
    <location>
        <begin position="87"/>
        <end position="108"/>
    </location>
</feature>
<dbReference type="InterPro" id="IPR000109">
    <property type="entry name" value="POT_fam"/>
</dbReference>
<keyword evidence="5 9" id="KW-1133">Transmembrane helix</keyword>
<dbReference type="FunFam" id="1.20.1250.20:FF:000813">
    <property type="entry name" value="Solute carrier family 15 member 4"/>
    <property type="match status" value="1"/>
</dbReference>